<reference evidence="2" key="1">
    <citation type="submission" date="2023-03" db="EMBL/GenBank/DDBJ databases">
        <authorList>
            <person name="Steffen K."/>
            <person name="Cardenas P."/>
        </authorList>
    </citation>
    <scope>NUCLEOTIDE SEQUENCE</scope>
</reference>
<feature type="region of interest" description="Disordered" evidence="1">
    <location>
        <begin position="1"/>
        <end position="47"/>
    </location>
</feature>
<comment type="caution">
    <text evidence="2">The sequence shown here is derived from an EMBL/GenBank/DDBJ whole genome shotgun (WGS) entry which is preliminary data.</text>
</comment>
<feature type="region of interest" description="Disordered" evidence="1">
    <location>
        <begin position="476"/>
        <end position="566"/>
    </location>
</feature>
<protein>
    <submittedName>
        <fullName evidence="2">FTS and Hook-interacting protein homolog</fullName>
    </submittedName>
</protein>
<feature type="compositionally biased region" description="Polar residues" evidence="1">
    <location>
        <begin position="531"/>
        <end position="541"/>
    </location>
</feature>
<dbReference type="Pfam" id="PF10257">
    <property type="entry name" value="RAI16-like"/>
    <property type="match status" value="1"/>
</dbReference>
<feature type="compositionally biased region" description="Low complexity" evidence="1">
    <location>
        <begin position="477"/>
        <end position="487"/>
    </location>
</feature>
<dbReference type="AlphaFoldDB" id="A0AA35TI79"/>
<feature type="region of interest" description="Disordered" evidence="1">
    <location>
        <begin position="634"/>
        <end position="681"/>
    </location>
</feature>
<feature type="compositionally biased region" description="Basic and acidic residues" evidence="1">
    <location>
        <begin position="720"/>
        <end position="732"/>
    </location>
</feature>
<evidence type="ECO:0000313" key="2">
    <source>
        <dbReference type="EMBL" id="CAI8048031.1"/>
    </source>
</evidence>
<dbReference type="Proteomes" id="UP001174909">
    <property type="component" value="Unassembled WGS sequence"/>
</dbReference>
<name>A0AA35TI79_GEOBA</name>
<dbReference type="PANTHER" id="PTHR21705:SF11">
    <property type="entry name" value="FHIP FAMILY PROTEIN CG3558"/>
    <property type="match status" value="1"/>
</dbReference>
<keyword evidence="3" id="KW-1185">Reference proteome</keyword>
<evidence type="ECO:0000313" key="3">
    <source>
        <dbReference type="Proteomes" id="UP001174909"/>
    </source>
</evidence>
<gene>
    <name evidence="2" type="ORF">GBAR_LOCUS26538</name>
</gene>
<feature type="region of interest" description="Disordered" evidence="1">
    <location>
        <begin position="695"/>
        <end position="750"/>
    </location>
</feature>
<dbReference type="InterPro" id="IPR019384">
    <property type="entry name" value="FHIP"/>
</dbReference>
<feature type="compositionally biased region" description="Low complexity" evidence="1">
    <location>
        <begin position="553"/>
        <end position="566"/>
    </location>
</feature>
<sequence>MEQTQDKGAGGGLNPFGSDDEEDPGRGGEEQRATGTGEALPSQQDTPLKIESHCTALGGIMSDPAQLTDPFLLEEFRGHLTSVEKLVSRERPQSRGEVGDNLAVILSQNIIEKVYVFSTLQKATGRAIRVMLLRFFTEVFAHSVQDVLIHQQFLRPLNRLLRACEGTREGDMASALVPLLHQICILIQMNQSLLDLFFIEAKAHHPARFILLSQLIPYMHDVTEIGNRARDALLLCLSLADQLSHASLSQFIAIESNFCQVLATGLSGLYSDLPTSVSYSVDEWQSPLPVIESCVPGLAQFYLALDFCNSVLQISSKVICDGILTLVRDGFLQQVIGPALFQKSEEAATVTMVYLALFLGHITNMALMREFLKFLVVGKYDDRSIVNIILNSINSTNINTCTVALELVYVLIDLNCEDVLLELVFKYLMTGSHVMHNQVPVVAHPDIYGEAARKLLQLLPSSCITAEKMLLDSIRPTSTTTQSQQSSYPGTPNRVGSPPPPPLLTSSPLHQPHSTAHLERPRPLPHLAVATRNSNGVSSNPFDVVPLPPPTPRSRSGSNGSSTGSLISISSLASMSQPLGNNSLTQTSTSPDMFHFEYVPPPLSYMRNLLAAREAIEVCWTRCRGWCNMYDKCSEQPRGDAAAEEERGRTEAGKSREMEDITGKENAARQEEEEGKSLARLSSFRTRSVTVSTSYRLPLARNRDSGPSHNPRNNGAGDRLTPHERDVLDGADKSVQQAVRRSPRFSRRAEDSRFEEKTGLLLKVLMDKLSEMLSLHRQSMYS</sequence>
<feature type="compositionally biased region" description="Basic and acidic residues" evidence="1">
    <location>
        <begin position="644"/>
        <end position="670"/>
    </location>
</feature>
<proteinExistence type="predicted"/>
<evidence type="ECO:0000256" key="1">
    <source>
        <dbReference type="SAM" id="MobiDB-lite"/>
    </source>
</evidence>
<accession>A0AA35TI79</accession>
<dbReference type="PANTHER" id="PTHR21705">
    <property type="entry name" value="RAI16 PROTEIN-RELATED"/>
    <property type="match status" value="1"/>
</dbReference>
<dbReference type="EMBL" id="CASHTH010003692">
    <property type="protein sequence ID" value="CAI8048031.1"/>
    <property type="molecule type" value="Genomic_DNA"/>
</dbReference>
<organism evidence="2 3">
    <name type="scientific">Geodia barretti</name>
    <name type="common">Barrett's horny sponge</name>
    <dbReference type="NCBI Taxonomy" id="519541"/>
    <lineage>
        <taxon>Eukaryota</taxon>
        <taxon>Metazoa</taxon>
        <taxon>Porifera</taxon>
        <taxon>Demospongiae</taxon>
        <taxon>Heteroscleromorpha</taxon>
        <taxon>Tetractinellida</taxon>
        <taxon>Astrophorina</taxon>
        <taxon>Geodiidae</taxon>
        <taxon>Geodia</taxon>
    </lineage>
</organism>